<protein>
    <submittedName>
        <fullName evidence="1">FMN-binding negative transcriptional regulator</fullName>
    </submittedName>
</protein>
<dbReference type="PANTHER" id="PTHR35802">
    <property type="entry name" value="PROTEASE SYNTHASE AND SPORULATION PROTEIN PAI 2"/>
    <property type="match status" value="1"/>
</dbReference>
<dbReference type="SUPFAM" id="SSF50475">
    <property type="entry name" value="FMN-binding split barrel"/>
    <property type="match status" value="1"/>
</dbReference>
<dbReference type="Proteomes" id="UP000810130">
    <property type="component" value="Unassembled WGS sequence"/>
</dbReference>
<evidence type="ECO:0000313" key="1">
    <source>
        <dbReference type="EMBL" id="MBP2857292.1"/>
    </source>
</evidence>
<dbReference type="Gene3D" id="2.30.110.10">
    <property type="entry name" value="Electron Transport, Fmn-binding Protein, Chain A"/>
    <property type="match status" value="1"/>
</dbReference>
<dbReference type="EMBL" id="JAGJWX010000004">
    <property type="protein sequence ID" value="MBP2857292.1"/>
    <property type="molecule type" value="Genomic_DNA"/>
</dbReference>
<name>A0ABS5BA82_9GAMM</name>
<dbReference type="InterPro" id="IPR012349">
    <property type="entry name" value="Split_barrel_FMN-bd"/>
</dbReference>
<evidence type="ECO:0000313" key="2">
    <source>
        <dbReference type="Proteomes" id="UP000810130"/>
    </source>
</evidence>
<dbReference type="InterPro" id="IPR007396">
    <property type="entry name" value="TR_PAI2-type"/>
</dbReference>
<organism evidence="1 2">
    <name type="scientific">Dickeya oryzae</name>
    <dbReference type="NCBI Taxonomy" id="1240404"/>
    <lineage>
        <taxon>Bacteria</taxon>
        <taxon>Pseudomonadati</taxon>
        <taxon>Pseudomonadota</taxon>
        <taxon>Gammaproteobacteria</taxon>
        <taxon>Enterobacterales</taxon>
        <taxon>Pectobacteriaceae</taxon>
        <taxon>Dickeya</taxon>
    </lineage>
</organism>
<keyword evidence="2" id="KW-1185">Reference proteome</keyword>
<reference evidence="1 2" key="1">
    <citation type="submission" date="2021-04" db="EMBL/GenBank/DDBJ databases">
        <title>Genomic and host-range diversity within the Dickeya zeae complex, identification of D. zeae and D. oryzae members, proposal of two novel subspecies D. zeae subsp. zeae subsp. nov. and D. zeae subsp. dombae subsp. nov.</title>
        <authorList>
            <person name="Van Gijsegem F."/>
            <person name="Hugouvieux-Cotte-Pattat N."/>
        </authorList>
    </citation>
    <scope>NUCLEOTIDE SEQUENCE [LARGE SCALE GENOMIC DNA]</scope>
    <source>
        <strain evidence="1 2">FVG03</strain>
    </source>
</reference>
<dbReference type="PANTHER" id="PTHR35802:SF1">
    <property type="entry name" value="PROTEASE SYNTHASE AND SPORULATION PROTEIN PAI 2"/>
    <property type="match status" value="1"/>
</dbReference>
<gene>
    <name evidence="1" type="ORF">J8657_06725</name>
</gene>
<sequence length="205" mass="23366">MFNPKETTMSMEECRYFLSRYSFGTLITSDLALSHVPFIMPDEDTIETHLASGNHQVASLDNQPCLLSILGPHAFIATTNYITKPAVPTWNYASVSIKGKASLMSPKQLSDSLNQMLSHFQHDLVEDKITLPDEFREKLMQSIIGVRIDITEMRGKLKLGQHRCIEDQRKVFEKLSDKGADNLLYANFAQQWLERFRPDILTGDK</sequence>
<dbReference type="RefSeq" id="WP_038909002.1">
    <property type="nucleotide sequence ID" value="NZ_JAGJWX010000004.1"/>
</dbReference>
<dbReference type="Pfam" id="PF04299">
    <property type="entry name" value="FMN_bind_2"/>
    <property type="match status" value="1"/>
</dbReference>
<accession>A0ABS5BA82</accession>
<comment type="caution">
    <text evidence="1">The sequence shown here is derived from an EMBL/GenBank/DDBJ whole genome shotgun (WGS) entry which is preliminary data.</text>
</comment>
<dbReference type="PIRSF" id="PIRSF010372">
    <property type="entry name" value="PaiB"/>
    <property type="match status" value="1"/>
</dbReference>
<proteinExistence type="predicted"/>